<evidence type="ECO:0000256" key="1">
    <source>
        <dbReference type="SAM" id="MobiDB-lite"/>
    </source>
</evidence>
<feature type="region of interest" description="Disordered" evidence="1">
    <location>
        <begin position="13"/>
        <end position="42"/>
    </location>
</feature>
<name>A0A846M6I8_9SPHN</name>
<comment type="caution">
    <text evidence="2">The sequence shown here is derived from an EMBL/GenBank/DDBJ whole genome shotgun (WGS) entry which is preliminary data.</text>
</comment>
<proteinExistence type="predicted"/>
<gene>
    <name evidence="2" type="ORF">FHS54_002102</name>
</gene>
<protein>
    <submittedName>
        <fullName evidence="2">Uncharacterized protein</fullName>
    </submittedName>
</protein>
<keyword evidence="3" id="KW-1185">Reference proteome</keyword>
<organism evidence="2 3">
    <name type="scientific">Sphingobium vermicomposti</name>
    <dbReference type="NCBI Taxonomy" id="529005"/>
    <lineage>
        <taxon>Bacteria</taxon>
        <taxon>Pseudomonadati</taxon>
        <taxon>Pseudomonadota</taxon>
        <taxon>Alphaproteobacteria</taxon>
        <taxon>Sphingomonadales</taxon>
        <taxon>Sphingomonadaceae</taxon>
        <taxon>Sphingobium</taxon>
    </lineage>
</organism>
<reference evidence="2 3" key="1">
    <citation type="submission" date="2020-03" db="EMBL/GenBank/DDBJ databases">
        <title>Genomic Encyclopedia of Type Strains, Phase IV (KMG-IV): sequencing the most valuable type-strain genomes for metagenomic binning, comparative biology and taxonomic classification.</title>
        <authorList>
            <person name="Goeker M."/>
        </authorList>
    </citation>
    <scope>NUCLEOTIDE SEQUENCE [LARGE SCALE GENOMIC DNA]</scope>
    <source>
        <strain evidence="2 3">DSM 21299</strain>
    </source>
</reference>
<dbReference type="Proteomes" id="UP000576821">
    <property type="component" value="Unassembled WGS sequence"/>
</dbReference>
<evidence type="ECO:0000313" key="3">
    <source>
        <dbReference type="Proteomes" id="UP000576821"/>
    </source>
</evidence>
<sequence>MNKRPAPCGLEYGFTGHGQSGNSGDRGTLLDPPSSNADIVFKTTPFWGQE</sequence>
<dbReference type="EMBL" id="JAASQR010000003">
    <property type="protein sequence ID" value="NIJ17113.1"/>
    <property type="molecule type" value="Genomic_DNA"/>
</dbReference>
<evidence type="ECO:0000313" key="2">
    <source>
        <dbReference type="EMBL" id="NIJ17113.1"/>
    </source>
</evidence>
<accession>A0A846M6I8</accession>
<dbReference type="AlphaFoldDB" id="A0A846M6I8"/>